<dbReference type="GeneID" id="106463324"/>
<feature type="compositionally biased region" description="Low complexity" evidence="2">
    <location>
        <begin position="122"/>
        <end position="138"/>
    </location>
</feature>
<dbReference type="InterPro" id="IPR019734">
    <property type="entry name" value="TPR_rpt"/>
</dbReference>
<accession>A0ABM1BBR3</accession>
<dbReference type="PANTHER" id="PTHR44177:SF1">
    <property type="entry name" value="TETRATRICOPEPTIDE REPEAT PROTEIN 8"/>
    <property type="match status" value="1"/>
</dbReference>
<sequence length="334" mass="38092">MDPLFKALSDFRRRKFELCADQCTELLEKNPFDQAVWCLKMRSLTEQVYVDDLETDEEGIAEMLMDENSIAQISRPGTSLKTSGRPQGTSQSVRPVTQSGRPLTGVLRPGSHTGRPGTVEQAVRTPRTARTARPVTSSSGRYVRLGTASMLSQPDGPFINLPRLNISKYSANPNLAKALFEYIYYHENDARHALDLAAQATQACQYQDWWWKLQLGKCYYRFGMYRDAERQFKSAVKQQENVDSYLWLGKVYIRLDQPLAALEVYKHSLGNFPGETSLLTSIARIYEALNDMNLAVKYYKDVLQFDAINVEAIACIATHHFYSDQPELALRFYR</sequence>
<feature type="region of interest" description="Disordered" evidence="2">
    <location>
        <begin position="74"/>
        <end position="138"/>
    </location>
</feature>
<evidence type="ECO:0000256" key="2">
    <source>
        <dbReference type="SAM" id="MobiDB-lite"/>
    </source>
</evidence>
<feature type="compositionally biased region" description="Polar residues" evidence="2">
    <location>
        <begin position="74"/>
        <end position="101"/>
    </location>
</feature>
<dbReference type="InterPro" id="IPR028796">
    <property type="entry name" value="BBS8"/>
</dbReference>
<dbReference type="Pfam" id="PF13181">
    <property type="entry name" value="TPR_8"/>
    <property type="match status" value="2"/>
</dbReference>
<keyword evidence="1" id="KW-0802">TPR repeat</keyword>
<feature type="repeat" description="TPR" evidence="1">
    <location>
        <begin position="276"/>
        <end position="309"/>
    </location>
</feature>
<proteinExistence type="predicted"/>
<dbReference type="PROSITE" id="PS50005">
    <property type="entry name" value="TPR"/>
    <property type="match status" value="1"/>
</dbReference>
<protein>
    <submittedName>
        <fullName evidence="4">Tetratricopeptide repeat protein 8-like</fullName>
    </submittedName>
</protein>
<name>A0ABM1BBR3_LIMPO</name>
<dbReference type="CDD" id="cd21341">
    <property type="entry name" value="TTC8_N"/>
    <property type="match status" value="1"/>
</dbReference>
<dbReference type="Proteomes" id="UP000694941">
    <property type="component" value="Unplaced"/>
</dbReference>
<reference evidence="4" key="1">
    <citation type="submission" date="2025-08" db="UniProtKB">
        <authorList>
            <consortium name="RefSeq"/>
        </authorList>
    </citation>
    <scope>IDENTIFICATION</scope>
    <source>
        <tissue evidence="4">Muscle</tissue>
    </source>
</reference>
<gene>
    <name evidence="4" type="primary">LOC106463324</name>
</gene>
<organism evidence="3 4">
    <name type="scientific">Limulus polyphemus</name>
    <name type="common">Atlantic horseshoe crab</name>
    <dbReference type="NCBI Taxonomy" id="6850"/>
    <lineage>
        <taxon>Eukaryota</taxon>
        <taxon>Metazoa</taxon>
        <taxon>Ecdysozoa</taxon>
        <taxon>Arthropoda</taxon>
        <taxon>Chelicerata</taxon>
        <taxon>Merostomata</taxon>
        <taxon>Xiphosura</taxon>
        <taxon>Limulidae</taxon>
        <taxon>Limulus</taxon>
    </lineage>
</organism>
<dbReference type="SMART" id="SM00028">
    <property type="entry name" value="TPR"/>
    <property type="match status" value="2"/>
</dbReference>
<evidence type="ECO:0000256" key="1">
    <source>
        <dbReference type="PROSITE-ProRule" id="PRU00339"/>
    </source>
</evidence>
<evidence type="ECO:0000313" key="3">
    <source>
        <dbReference type="Proteomes" id="UP000694941"/>
    </source>
</evidence>
<dbReference type="Gene3D" id="1.25.40.10">
    <property type="entry name" value="Tetratricopeptide repeat domain"/>
    <property type="match status" value="1"/>
</dbReference>
<dbReference type="SUPFAM" id="SSF48452">
    <property type="entry name" value="TPR-like"/>
    <property type="match status" value="1"/>
</dbReference>
<dbReference type="InterPro" id="IPR011990">
    <property type="entry name" value="TPR-like_helical_dom_sf"/>
</dbReference>
<keyword evidence="3" id="KW-1185">Reference proteome</keyword>
<dbReference type="PANTHER" id="PTHR44177">
    <property type="entry name" value="TETRATRICOPEPTIDE REPEAT PROTEIN 8"/>
    <property type="match status" value="1"/>
</dbReference>
<dbReference type="RefSeq" id="XP_013778798.1">
    <property type="nucleotide sequence ID" value="XM_013923344.2"/>
</dbReference>
<evidence type="ECO:0000313" key="4">
    <source>
        <dbReference type="RefSeq" id="XP_013778798.1"/>
    </source>
</evidence>